<evidence type="ECO:0000256" key="5">
    <source>
        <dbReference type="SAM" id="MobiDB-lite"/>
    </source>
</evidence>
<dbReference type="GO" id="GO:0000791">
    <property type="term" value="C:euchromatin"/>
    <property type="evidence" value="ECO:0007669"/>
    <property type="project" value="EnsemblFungi"/>
</dbReference>
<evidence type="ECO:0000256" key="4">
    <source>
        <dbReference type="ARBA" id="ARBA00023242"/>
    </source>
</evidence>
<name>R7Z230_CONA1</name>
<reference evidence="8" key="1">
    <citation type="submission" date="2012-06" db="EMBL/GenBank/DDBJ databases">
        <title>The genome sequence of Coniosporium apollinis CBS 100218.</title>
        <authorList>
            <consortium name="The Broad Institute Genome Sequencing Platform"/>
            <person name="Cuomo C."/>
            <person name="Gorbushina A."/>
            <person name="Noack S."/>
            <person name="Walker B."/>
            <person name="Young S.K."/>
            <person name="Zeng Q."/>
            <person name="Gargeya S."/>
            <person name="Fitzgerald M."/>
            <person name="Haas B."/>
            <person name="Abouelleil A."/>
            <person name="Alvarado L."/>
            <person name="Arachchi H.M."/>
            <person name="Berlin A.M."/>
            <person name="Chapman S.B."/>
            <person name="Goldberg J."/>
            <person name="Griggs A."/>
            <person name="Gujja S."/>
            <person name="Hansen M."/>
            <person name="Howarth C."/>
            <person name="Imamovic A."/>
            <person name="Larimer J."/>
            <person name="McCowan C."/>
            <person name="Montmayeur A."/>
            <person name="Murphy C."/>
            <person name="Neiman D."/>
            <person name="Pearson M."/>
            <person name="Priest M."/>
            <person name="Roberts A."/>
            <person name="Saif S."/>
            <person name="Shea T."/>
            <person name="Sisk P."/>
            <person name="Sykes S."/>
            <person name="Wortman J."/>
            <person name="Nusbaum C."/>
            <person name="Birren B."/>
        </authorList>
    </citation>
    <scope>NUCLEOTIDE SEQUENCE [LARGE SCALE GENOMIC DNA]</scope>
    <source>
        <strain evidence="8">CBS 100218</strain>
    </source>
</reference>
<organism evidence="7 8">
    <name type="scientific">Coniosporium apollinis (strain CBS 100218)</name>
    <name type="common">Rock-inhabiting black yeast</name>
    <dbReference type="NCBI Taxonomy" id="1168221"/>
    <lineage>
        <taxon>Eukaryota</taxon>
        <taxon>Fungi</taxon>
        <taxon>Dikarya</taxon>
        <taxon>Ascomycota</taxon>
        <taxon>Pezizomycotina</taxon>
        <taxon>Dothideomycetes</taxon>
        <taxon>Dothideomycetes incertae sedis</taxon>
        <taxon>Coniosporium</taxon>
    </lineage>
</organism>
<evidence type="ECO:0000256" key="3">
    <source>
        <dbReference type="ARBA" id="ARBA00023163"/>
    </source>
</evidence>
<protein>
    <recommendedName>
        <fullName evidence="6">Cell division control protein 73 C-terminal domain-containing protein</fullName>
    </recommendedName>
</protein>
<dbReference type="GO" id="GO:1990269">
    <property type="term" value="F:RNA polymerase II C-terminal domain phosphoserine binding"/>
    <property type="evidence" value="ECO:0007669"/>
    <property type="project" value="EnsemblFungi"/>
</dbReference>
<dbReference type="HOGENOM" id="CLU_025849_2_0_1"/>
<dbReference type="GO" id="GO:0032968">
    <property type="term" value="P:positive regulation of transcription elongation by RNA polymerase II"/>
    <property type="evidence" value="ECO:0007669"/>
    <property type="project" value="EnsemblFungi"/>
</dbReference>
<proteinExistence type="inferred from homology"/>
<dbReference type="GO" id="GO:0003682">
    <property type="term" value="F:chromatin binding"/>
    <property type="evidence" value="ECO:0007669"/>
    <property type="project" value="EnsemblFungi"/>
</dbReference>
<dbReference type="EMBL" id="JH767594">
    <property type="protein sequence ID" value="EON68217.1"/>
    <property type="molecule type" value="Genomic_DNA"/>
</dbReference>
<keyword evidence="8" id="KW-1185">Reference proteome</keyword>
<keyword evidence="3" id="KW-0804">Transcription</keyword>
<dbReference type="GO" id="GO:0045910">
    <property type="term" value="P:negative regulation of DNA recombination"/>
    <property type="evidence" value="ECO:0007669"/>
    <property type="project" value="EnsemblFungi"/>
</dbReference>
<feature type="compositionally biased region" description="Low complexity" evidence="5">
    <location>
        <begin position="231"/>
        <end position="245"/>
    </location>
</feature>
<comment type="subcellular location">
    <subcellularLocation>
        <location evidence="1">Nucleus</location>
    </subcellularLocation>
</comment>
<evidence type="ECO:0000259" key="6">
    <source>
        <dbReference type="Pfam" id="PF05179"/>
    </source>
</evidence>
<dbReference type="Proteomes" id="UP000016924">
    <property type="component" value="Unassembled WGS sequence"/>
</dbReference>
<feature type="domain" description="Cell division control protein 73 C-terminal" evidence="6">
    <location>
        <begin position="260"/>
        <end position="419"/>
    </location>
</feature>
<dbReference type="FunFam" id="3.40.50.11990:FF:000003">
    <property type="entry name" value="Pol II transcription elongation factor subunit Cdc73"/>
    <property type="match status" value="1"/>
</dbReference>
<keyword evidence="4" id="KW-0539">Nucleus</keyword>
<dbReference type="PANTHER" id="PTHR12466">
    <property type="entry name" value="CDC73 DOMAIN PROTEIN"/>
    <property type="match status" value="1"/>
</dbReference>
<evidence type="ECO:0000313" key="8">
    <source>
        <dbReference type="Proteomes" id="UP000016924"/>
    </source>
</evidence>
<dbReference type="OrthoDB" id="2186602at2759"/>
<dbReference type="InterPro" id="IPR038103">
    <property type="entry name" value="CDC73_C_sf"/>
</dbReference>
<dbReference type="GO" id="GO:0031124">
    <property type="term" value="P:mRNA 3'-end processing"/>
    <property type="evidence" value="ECO:0007669"/>
    <property type="project" value="EnsemblFungi"/>
</dbReference>
<dbReference type="RefSeq" id="XP_007783534.1">
    <property type="nucleotide sequence ID" value="XM_007785344.1"/>
</dbReference>
<accession>R7Z230</accession>
<dbReference type="OMA" id="FRPDYWN"/>
<dbReference type="eggNOG" id="KOG3786">
    <property type="taxonomic scope" value="Eukaryota"/>
</dbReference>
<dbReference type="PANTHER" id="PTHR12466:SF8">
    <property type="entry name" value="PARAFIBROMIN"/>
    <property type="match status" value="1"/>
</dbReference>
<dbReference type="InterPro" id="IPR007852">
    <property type="entry name" value="Cdc73/Parafibromin"/>
</dbReference>
<dbReference type="GO" id="GO:2001209">
    <property type="term" value="P:positive regulation of transcription elongation by RNA polymerase I"/>
    <property type="evidence" value="ECO:0007669"/>
    <property type="project" value="EnsemblFungi"/>
</dbReference>
<gene>
    <name evidence="7" type="ORF">W97_07475</name>
</gene>
<evidence type="ECO:0000313" key="7">
    <source>
        <dbReference type="EMBL" id="EON68217.1"/>
    </source>
</evidence>
<feature type="region of interest" description="Disordered" evidence="5">
    <location>
        <begin position="220"/>
        <end position="253"/>
    </location>
</feature>
<dbReference type="GeneID" id="19904786"/>
<comment type="similarity">
    <text evidence="2">Belongs to the CDC73 family.</text>
</comment>
<evidence type="ECO:0000256" key="1">
    <source>
        <dbReference type="ARBA" id="ARBA00004123"/>
    </source>
</evidence>
<dbReference type="GO" id="GO:0090262">
    <property type="term" value="P:regulation of transcription-coupled nucleotide-excision repair"/>
    <property type="evidence" value="ECO:0007669"/>
    <property type="project" value="EnsemblFungi"/>
</dbReference>
<dbReference type="STRING" id="1168221.R7Z230"/>
<dbReference type="Gene3D" id="3.40.50.11990">
    <property type="entry name" value="RNA polymerase II accessory factor, Cdc73 C-terminal domain"/>
    <property type="match status" value="1"/>
</dbReference>
<sequence length="432" mass="46672">MATTEAEDPLANLRQAITAEVLPIPTTTADATKATDAEPNLAKATHLQFNHNDQHRSFPLSTPTRFLSNGNPVDLRSVFLAYQNKNTAIPDYLAATQKLNEELSAPGGLGGRVQNLVFIEKLDLIQWLEGQSDESENVKPLAGEAAVAAAQAGGAADIASGNVGGIATVPSAGAAARGPKQADPRLVEIYNGERRLGDSNSILRGIKPTDFSHVRKHAEAFLSRTRPRPSGPTVPASSSSAPNPALVSNLKKPVTRPGRRIEPIILLSPSASSLLRMSNIKSFLVDGLYVPPDSSSASANLLHITRLLPSIDPNRPLRFIIVDGTEQFKPDYWDRVVAVFTTGQTWQFKSYKWTQPAELFSHALGIYVGWRGEDVPGVVKGWGRGVVAAQIDKWSGAQGTSMRWRDREVVEGLWGAIEEGMRARGWGKDGPR</sequence>
<dbReference type="GO" id="GO:0016593">
    <property type="term" value="C:Cdc73/Paf1 complex"/>
    <property type="evidence" value="ECO:0007669"/>
    <property type="project" value="EnsemblFungi"/>
</dbReference>
<dbReference type="GO" id="GO:0006362">
    <property type="term" value="P:transcription elongation by RNA polymerase I"/>
    <property type="evidence" value="ECO:0007669"/>
    <property type="project" value="EnsemblFungi"/>
</dbReference>
<dbReference type="AlphaFoldDB" id="R7Z230"/>
<dbReference type="Pfam" id="PF05179">
    <property type="entry name" value="CDC73_C"/>
    <property type="match status" value="1"/>
</dbReference>
<evidence type="ECO:0000256" key="2">
    <source>
        <dbReference type="ARBA" id="ARBA00010427"/>
    </source>
</evidence>
<dbReference type="GO" id="GO:0006368">
    <property type="term" value="P:transcription elongation by RNA polymerase II"/>
    <property type="evidence" value="ECO:0007669"/>
    <property type="project" value="EnsemblFungi"/>
</dbReference>
<dbReference type="InterPro" id="IPR031336">
    <property type="entry name" value="CDC73_C"/>
</dbReference>